<reference evidence="9 10" key="1">
    <citation type="submission" date="2019-07" db="EMBL/GenBank/DDBJ databases">
        <title>Genomic Encyclopedia of Archaeal and Bacterial Type Strains, Phase II (KMG-II): from individual species to whole genera.</title>
        <authorList>
            <person name="Goeker M."/>
        </authorList>
    </citation>
    <scope>NUCLEOTIDE SEQUENCE [LARGE SCALE GENOMIC DNA]</scope>
    <source>
        <strain evidence="9 10">ATCC BAA-2084</strain>
    </source>
</reference>
<name>A0A562UWM1_9SPHN</name>
<dbReference type="GO" id="GO:0016614">
    <property type="term" value="F:oxidoreductase activity, acting on CH-OH group of donors"/>
    <property type="evidence" value="ECO:0007669"/>
    <property type="project" value="InterPro"/>
</dbReference>
<evidence type="ECO:0000256" key="5">
    <source>
        <dbReference type="PIRSR" id="PIRSR000137-2"/>
    </source>
</evidence>
<dbReference type="PANTHER" id="PTHR11552:SF147">
    <property type="entry name" value="CHOLINE DEHYDROGENASE, MITOCHONDRIAL"/>
    <property type="match status" value="1"/>
</dbReference>
<evidence type="ECO:0000256" key="3">
    <source>
        <dbReference type="ARBA" id="ARBA00022630"/>
    </source>
</evidence>
<evidence type="ECO:0000313" key="10">
    <source>
        <dbReference type="Proteomes" id="UP000320547"/>
    </source>
</evidence>
<dbReference type="SUPFAM" id="SSF54373">
    <property type="entry name" value="FAD-linked reductases, C-terminal domain"/>
    <property type="match status" value="1"/>
</dbReference>
<dbReference type="Gene3D" id="3.30.560.10">
    <property type="entry name" value="Glucose Oxidase, domain 3"/>
    <property type="match status" value="1"/>
</dbReference>
<gene>
    <name evidence="9" type="ORF">JN10_1614</name>
</gene>
<dbReference type="RefSeq" id="WP_169816561.1">
    <property type="nucleotide sequence ID" value="NZ_CP015963.1"/>
</dbReference>
<evidence type="ECO:0000256" key="1">
    <source>
        <dbReference type="ARBA" id="ARBA00001974"/>
    </source>
</evidence>
<evidence type="ECO:0000256" key="4">
    <source>
        <dbReference type="ARBA" id="ARBA00022827"/>
    </source>
</evidence>
<dbReference type="SUPFAM" id="SSF51905">
    <property type="entry name" value="FAD/NAD(P)-binding domain"/>
    <property type="match status" value="1"/>
</dbReference>
<evidence type="ECO:0000256" key="2">
    <source>
        <dbReference type="ARBA" id="ARBA00010790"/>
    </source>
</evidence>
<dbReference type="Pfam" id="PF00732">
    <property type="entry name" value="GMC_oxred_N"/>
    <property type="match status" value="1"/>
</dbReference>
<dbReference type="PIRSF" id="PIRSF000137">
    <property type="entry name" value="Alcohol_oxidase"/>
    <property type="match status" value="1"/>
</dbReference>
<dbReference type="Pfam" id="PF05199">
    <property type="entry name" value="GMC_oxred_C"/>
    <property type="match status" value="1"/>
</dbReference>
<proteinExistence type="inferred from homology"/>
<comment type="caution">
    <text evidence="9">The sequence shown here is derived from an EMBL/GenBank/DDBJ whole genome shotgun (WGS) entry which is preliminary data.</text>
</comment>
<feature type="domain" description="Glucose-methanol-choline oxidoreductase N-terminal" evidence="8">
    <location>
        <begin position="270"/>
        <end position="284"/>
    </location>
</feature>
<evidence type="ECO:0000256" key="6">
    <source>
        <dbReference type="RuleBase" id="RU003968"/>
    </source>
</evidence>
<protein>
    <submittedName>
        <fullName evidence="9">Choline dehydrogenase</fullName>
    </submittedName>
</protein>
<evidence type="ECO:0000259" key="7">
    <source>
        <dbReference type="PROSITE" id="PS00623"/>
    </source>
</evidence>
<dbReference type="GO" id="GO:0050660">
    <property type="term" value="F:flavin adenine dinucleotide binding"/>
    <property type="evidence" value="ECO:0007669"/>
    <property type="project" value="InterPro"/>
</dbReference>
<dbReference type="InterPro" id="IPR036188">
    <property type="entry name" value="FAD/NAD-bd_sf"/>
</dbReference>
<comment type="cofactor">
    <cofactor evidence="1 5">
        <name>FAD</name>
        <dbReference type="ChEBI" id="CHEBI:57692"/>
    </cofactor>
</comment>
<comment type="similarity">
    <text evidence="2 6">Belongs to the GMC oxidoreductase family.</text>
</comment>
<dbReference type="STRING" id="476157.GCA_001663155_01743"/>
<dbReference type="AlphaFoldDB" id="A0A562UWM1"/>
<feature type="binding site" evidence="5">
    <location>
        <begin position="94"/>
        <end position="97"/>
    </location>
    <ligand>
        <name>FAD</name>
        <dbReference type="ChEBI" id="CHEBI:57692"/>
    </ligand>
</feature>
<dbReference type="Proteomes" id="UP000320547">
    <property type="component" value="Unassembled WGS sequence"/>
</dbReference>
<keyword evidence="10" id="KW-1185">Reference proteome</keyword>
<evidence type="ECO:0000259" key="8">
    <source>
        <dbReference type="PROSITE" id="PS00624"/>
    </source>
</evidence>
<dbReference type="PROSITE" id="PS00624">
    <property type="entry name" value="GMC_OXRED_2"/>
    <property type="match status" value="1"/>
</dbReference>
<keyword evidence="3 6" id="KW-0285">Flavoprotein</keyword>
<organism evidence="9 10">
    <name type="scientific">Altererythrobacter ishigakiensis</name>
    <dbReference type="NCBI Taxonomy" id="476157"/>
    <lineage>
        <taxon>Bacteria</taxon>
        <taxon>Pseudomonadati</taxon>
        <taxon>Pseudomonadota</taxon>
        <taxon>Alphaproteobacteria</taxon>
        <taxon>Sphingomonadales</taxon>
        <taxon>Erythrobacteraceae</taxon>
        <taxon>Altererythrobacter</taxon>
    </lineage>
</organism>
<dbReference type="PANTHER" id="PTHR11552">
    <property type="entry name" value="GLUCOSE-METHANOL-CHOLINE GMC OXIDOREDUCTASE"/>
    <property type="match status" value="1"/>
</dbReference>
<dbReference type="InterPro" id="IPR007867">
    <property type="entry name" value="GMC_OxRtase_C"/>
</dbReference>
<sequence>MSKEFDFVIVGAGSSGAALAARLSENPSVRVALLEAGGKPPAREEIPAACASLQLDPECDWMFQGEAGKAGRGLRNNKIPVPRGKMLGGSSAMNYMVFVRGHPGDFDNWEAKGAKGWSFSDVEYAFERLEEVSQTNEAAIDGEGRGQAGPIGVGIRSPVLPCSRQFVIAATRTGMPEGDYNGSGRFQEGGVSSLVQTNTRDGKRSSTYHGYLKNAAENRPNLTIITNVHAERIILDESEGELIARGIEYRDANGELQQVTAALETILSAGAVGSPHLLMLSGIGPRRELEEAGVVCRLHNEHVGKHLKDHFLVGMIFPAPGIGQSVGEIAVAIGPDMLRGPDGPLPEDPADDDSMSDDLKELKAEAERQHDEWLRTGSSLASSSTYDGVCFYSTGLDDDFTHDGQIGFLTATNTVDFFREQANSDISRMFDDAERDLAPEAENIIILPSNCVPHSEGEIVLQSSDPHVAPKIDFNYFADPHDLKVMVALMRKSLEIAKNWPVEGLGDWMVSPELARKHGYKPGDEPSDALLENHALHFGNTIYHLSCTCRIGDVVDERLRVKGVKNLRIADASIMPEIPSGNINAPCIMIGERASDLIKEDHSIAESAVAA</sequence>
<accession>A0A562UWM1</accession>
<evidence type="ECO:0000313" key="9">
    <source>
        <dbReference type="EMBL" id="TWJ09958.1"/>
    </source>
</evidence>
<dbReference type="EMBL" id="VLLK01000001">
    <property type="protein sequence ID" value="TWJ09958.1"/>
    <property type="molecule type" value="Genomic_DNA"/>
</dbReference>
<dbReference type="InterPro" id="IPR012132">
    <property type="entry name" value="GMC_OxRdtase"/>
</dbReference>
<feature type="domain" description="Glucose-methanol-choline oxidoreductase N-terminal" evidence="7">
    <location>
        <begin position="84"/>
        <end position="107"/>
    </location>
</feature>
<dbReference type="Gene3D" id="3.50.50.60">
    <property type="entry name" value="FAD/NAD(P)-binding domain"/>
    <property type="match status" value="1"/>
</dbReference>
<dbReference type="PROSITE" id="PS00623">
    <property type="entry name" value="GMC_OXRED_1"/>
    <property type="match status" value="1"/>
</dbReference>
<keyword evidence="4 5" id="KW-0274">FAD</keyword>
<dbReference type="InterPro" id="IPR000172">
    <property type="entry name" value="GMC_OxRdtase_N"/>
</dbReference>